<evidence type="ECO:0000259" key="16">
    <source>
        <dbReference type="SMART" id="SM00936"/>
    </source>
</evidence>
<dbReference type="Gene3D" id="2.60.410.10">
    <property type="entry name" value="D-Ala-D-Ala carboxypeptidase, C-terminal domain"/>
    <property type="match status" value="1"/>
</dbReference>
<dbReference type="PANTHER" id="PTHR21581:SF33">
    <property type="entry name" value="D-ALANYL-D-ALANINE CARBOXYPEPTIDASE DACB"/>
    <property type="match status" value="1"/>
</dbReference>
<gene>
    <name evidence="17" type="ordered locus">CKL_1259</name>
</gene>
<evidence type="ECO:0000256" key="14">
    <source>
        <dbReference type="PIRSR" id="PIRSR618044-2"/>
    </source>
</evidence>
<proteinExistence type="inferred from homology"/>
<evidence type="ECO:0000256" key="9">
    <source>
        <dbReference type="ARBA" id="ARBA00022960"/>
    </source>
</evidence>
<dbReference type="PANTHER" id="PTHR21581">
    <property type="entry name" value="D-ALANYL-D-ALANINE CARBOXYPEPTIDASE"/>
    <property type="match status" value="1"/>
</dbReference>
<keyword evidence="9" id="KW-0133">Cell shape</keyword>
<feature type="active site" evidence="13">
    <location>
        <position position="124"/>
    </location>
</feature>
<evidence type="ECO:0000256" key="1">
    <source>
        <dbReference type="ARBA" id="ARBA00003217"/>
    </source>
</evidence>
<evidence type="ECO:0000256" key="13">
    <source>
        <dbReference type="PIRSR" id="PIRSR618044-1"/>
    </source>
</evidence>
<dbReference type="GO" id="GO:0009252">
    <property type="term" value="P:peptidoglycan biosynthetic process"/>
    <property type="evidence" value="ECO:0007669"/>
    <property type="project" value="UniProtKB-UniPathway"/>
</dbReference>
<evidence type="ECO:0000256" key="4">
    <source>
        <dbReference type="ARBA" id="ARBA00012448"/>
    </source>
</evidence>
<organism evidence="17 18">
    <name type="scientific">Clostridium kluyveri (strain ATCC 8527 / DSM 555 / NBRC 12016 / NCIMB 10680 / K1)</name>
    <dbReference type="NCBI Taxonomy" id="431943"/>
    <lineage>
        <taxon>Bacteria</taxon>
        <taxon>Bacillati</taxon>
        <taxon>Bacillota</taxon>
        <taxon>Clostridia</taxon>
        <taxon>Eubacteriales</taxon>
        <taxon>Clostridiaceae</taxon>
        <taxon>Clostridium</taxon>
    </lineage>
</organism>
<keyword evidence="11" id="KW-0961">Cell wall biogenesis/degradation</keyword>
<dbReference type="SUPFAM" id="SSF69189">
    <property type="entry name" value="Penicillin-binding protein associated domain"/>
    <property type="match status" value="1"/>
</dbReference>
<dbReference type="SUPFAM" id="SSF56601">
    <property type="entry name" value="beta-lactamase/transpeptidase-like"/>
    <property type="match status" value="1"/>
</dbReference>
<name>A5N7M0_CLOK5</name>
<keyword evidence="6" id="KW-0645">Protease</keyword>
<dbReference type="InterPro" id="IPR015956">
    <property type="entry name" value="Peniciliin-bd_prot_C_sf"/>
</dbReference>
<dbReference type="Proteomes" id="UP000002411">
    <property type="component" value="Chromosome"/>
</dbReference>
<dbReference type="GO" id="GO:0006508">
    <property type="term" value="P:proteolysis"/>
    <property type="evidence" value="ECO:0007669"/>
    <property type="project" value="UniProtKB-KW"/>
</dbReference>
<evidence type="ECO:0000313" key="18">
    <source>
        <dbReference type="Proteomes" id="UP000002411"/>
    </source>
</evidence>
<dbReference type="InterPro" id="IPR018044">
    <property type="entry name" value="Peptidase_S11"/>
</dbReference>
<evidence type="ECO:0000256" key="8">
    <source>
        <dbReference type="ARBA" id="ARBA00022801"/>
    </source>
</evidence>
<dbReference type="InterPro" id="IPR012338">
    <property type="entry name" value="Beta-lactam/transpept-like"/>
</dbReference>
<dbReference type="InterPro" id="IPR001967">
    <property type="entry name" value="Peptidase_S11_N"/>
</dbReference>
<dbReference type="EC" id="3.4.16.4" evidence="4"/>
<dbReference type="Pfam" id="PF07943">
    <property type="entry name" value="PBP5_C"/>
    <property type="match status" value="1"/>
</dbReference>
<comment type="pathway">
    <text evidence="2">Cell wall biogenesis; peptidoglycan biosynthesis.</text>
</comment>
<keyword evidence="18" id="KW-1185">Reference proteome</keyword>
<sequence length="398" mass="44188">MKSMGLKKVSIIIFFIILNNICCYNVFAEGEQGAVKEPNVNARCAVALDSNSKVVVYEKNAYELVPMASTTKIMTALVAMKYGDLNKKIDISPKAASVRGSTVGYKKGESILLKELLFGLMLRSGNDAAIAIAEGISGSVEEFAKLMNEYAGELGVINTQFQTPHGLDSEGHYSTAYDLALVTSAAKKEPLFNEIVSSKDVDGEKNKFSRSYHNINKILWQIPEANGVKTGYTGKAGKCLVTSVAIEKNDIIIVVLNSPGRWEETDKIYEYVNKNYKFVKLFSKGDIAAELKINRNNLKLECEDDIVLPIKNGFKYTTKIIKPQKIAYNVKKGDKIGMLCVYENDKKIYSAALIASRDVKIRGFMHRIFGFRGNVNSPEVSIDFQLPKYKNSNILSDF</sequence>
<dbReference type="Gene3D" id="3.40.710.10">
    <property type="entry name" value="DD-peptidase/beta-lactamase superfamily"/>
    <property type="match status" value="1"/>
</dbReference>
<comment type="function">
    <text evidence="1">Removes C-terminal D-alanyl residues from sugar-peptide cell wall precursors.</text>
</comment>
<evidence type="ECO:0000256" key="2">
    <source>
        <dbReference type="ARBA" id="ARBA00004752"/>
    </source>
</evidence>
<evidence type="ECO:0000256" key="6">
    <source>
        <dbReference type="ARBA" id="ARBA00022670"/>
    </source>
</evidence>
<dbReference type="PRINTS" id="PR00725">
    <property type="entry name" value="DADACBPTASE1"/>
</dbReference>
<protein>
    <recommendedName>
        <fullName evidence="4">serine-type D-Ala-D-Ala carboxypeptidase</fullName>
        <ecNumber evidence="4">3.4.16.4</ecNumber>
    </recommendedName>
</protein>
<dbReference type="eggNOG" id="COG1686">
    <property type="taxonomic scope" value="Bacteria"/>
</dbReference>
<dbReference type="EMBL" id="CP000673">
    <property type="protein sequence ID" value="EDK33301.1"/>
    <property type="molecule type" value="Genomic_DNA"/>
</dbReference>
<evidence type="ECO:0000256" key="12">
    <source>
        <dbReference type="ARBA" id="ARBA00034000"/>
    </source>
</evidence>
<comment type="similarity">
    <text evidence="3 15">Belongs to the peptidase S11 family.</text>
</comment>
<dbReference type="STRING" id="431943.CKL_1259"/>
<feature type="active site" description="Proton acceptor" evidence="13">
    <location>
        <position position="72"/>
    </location>
</feature>
<dbReference type="HOGENOM" id="CLU_027070_7_3_9"/>
<evidence type="ECO:0000313" key="17">
    <source>
        <dbReference type="EMBL" id="EDK33301.1"/>
    </source>
</evidence>
<dbReference type="SMART" id="SM00936">
    <property type="entry name" value="PBP5_C"/>
    <property type="match status" value="1"/>
</dbReference>
<dbReference type="AlphaFoldDB" id="A5N7M0"/>
<dbReference type="RefSeq" id="WP_012101645.1">
    <property type="nucleotide sequence ID" value="NC_009706.1"/>
</dbReference>
<accession>A5N7M0</accession>
<dbReference type="InterPro" id="IPR037167">
    <property type="entry name" value="Peptidase_S11_C_sf"/>
</dbReference>
<evidence type="ECO:0000256" key="3">
    <source>
        <dbReference type="ARBA" id="ARBA00007164"/>
    </source>
</evidence>
<evidence type="ECO:0000256" key="10">
    <source>
        <dbReference type="ARBA" id="ARBA00022984"/>
    </source>
</evidence>
<evidence type="ECO:0000256" key="7">
    <source>
        <dbReference type="ARBA" id="ARBA00022729"/>
    </source>
</evidence>
<feature type="domain" description="Peptidase S11 D-Ala-D-Ala carboxypeptidase A C-terminal" evidence="16">
    <location>
        <begin position="276"/>
        <end position="361"/>
    </location>
</feature>
<dbReference type="GO" id="GO:0008360">
    <property type="term" value="P:regulation of cell shape"/>
    <property type="evidence" value="ECO:0007669"/>
    <property type="project" value="UniProtKB-KW"/>
</dbReference>
<comment type="catalytic activity">
    <reaction evidence="12">
        <text>Preferential cleavage: (Ac)2-L-Lys-D-Ala-|-D-Ala. Also transpeptidation of peptidyl-alanyl moieties that are N-acyl substituents of D-alanine.</text>
        <dbReference type="EC" id="3.4.16.4"/>
    </reaction>
</comment>
<evidence type="ECO:0000256" key="15">
    <source>
        <dbReference type="RuleBase" id="RU004016"/>
    </source>
</evidence>
<evidence type="ECO:0000256" key="11">
    <source>
        <dbReference type="ARBA" id="ARBA00023316"/>
    </source>
</evidence>
<dbReference type="KEGG" id="ckl:CKL_1259"/>
<keyword evidence="5 17" id="KW-0121">Carboxypeptidase</keyword>
<reference evidence="17 18" key="1">
    <citation type="journal article" date="2008" name="Proc. Natl. Acad. Sci. U.S.A.">
        <title>The genome of Clostridium kluyveri, a strict anaerobe with unique metabolic features.</title>
        <authorList>
            <person name="Seedorf H."/>
            <person name="Fricke W.F."/>
            <person name="Veith B."/>
            <person name="Brueggemann H."/>
            <person name="Liesegang H."/>
            <person name="Strittmatter A."/>
            <person name="Miethke M."/>
            <person name="Buckel W."/>
            <person name="Hinderberger J."/>
            <person name="Li F."/>
            <person name="Hagemeier C."/>
            <person name="Thauer R.K."/>
            <person name="Gottschalk G."/>
        </authorList>
    </citation>
    <scope>NUCLEOTIDE SEQUENCE [LARGE SCALE GENOMIC DNA]</scope>
    <source>
        <strain evidence="18">ATCC 8527 / DSM 555 / NCIMB 10680</strain>
    </source>
</reference>
<evidence type="ECO:0000256" key="5">
    <source>
        <dbReference type="ARBA" id="ARBA00022645"/>
    </source>
</evidence>
<dbReference type="UniPathway" id="UPA00219"/>
<feature type="binding site" evidence="14">
    <location>
        <position position="229"/>
    </location>
    <ligand>
        <name>substrate</name>
    </ligand>
</feature>
<keyword evidence="7" id="KW-0732">Signal</keyword>
<dbReference type="GO" id="GO:0071555">
    <property type="term" value="P:cell wall organization"/>
    <property type="evidence" value="ECO:0007669"/>
    <property type="project" value="UniProtKB-KW"/>
</dbReference>
<dbReference type="Pfam" id="PF00768">
    <property type="entry name" value="Peptidase_S11"/>
    <property type="match status" value="1"/>
</dbReference>
<feature type="active site" description="Acyl-ester intermediate" evidence="13">
    <location>
        <position position="69"/>
    </location>
</feature>
<keyword evidence="10" id="KW-0573">Peptidoglycan synthesis</keyword>
<dbReference type="GO" id="GO:0009002">
    <property type="term" value="F:serine-type D-Ala-D-Ala carboxypeptidase activity"/>
    <property type="evidence" value="ECO:0007669"/>
    <property type="project" value="UniProtKB-EC"/>
</dbReference>
<dbReference type="InterPro" id="IPR012907">
    <property type="entry name" value="Peptidase_S11_C"/>
</dbReference>
<keyword evidence="8" id="KW-0378">Hydrolase</keyword>